<organism evidence="2 3">
    <name type="scientific">Psilocybe cyanescens</name>
    <dbReference type="NCBI Taxonomy" id="93625"/>
    <lineage>
        <taxon>Eukaryota</taxon>
        <taxon>Fungi</taxon>
        <taxon>Dikarya</taxon>
        <taxon>Basidiomycota</taxon>
        <taxon>Agaricomycotina</taxon>
        <taxon>Agaricomycetes</taxon>
        <taxon>Agaricomycetidae</taxon>
        <taxon>Agaricales</taxon>
        <taxon>Agaricineae</taxon>
        <taxon>Strophariaceae</taxon>
        <taxon>Psilocybe</taxon>
    </lineage>
</organism>
<comment type="caution">
    <text evidence="2">The sequence shown here is derived from an EMBL/GenBank/DDBJ whole genome shotgun (WGS) entry which is preliminary data.</text>
</comment>
<dbReference type="InParanoid" id="A0A409WMV1"/>
<name>A0A409WMV1_PSICY</name>
<feature type="compositionally biased region" description="Polar residues" evidence="1">
    <location>
        <begin position="12"/>
        <end position="24"/>
    </location>
</feature>
<sequence>MESVSDEITPKDGSSFSAPHELPQSQVLNDPDLLELIFSFFHVRTPPQSGPESLARRISFPDSQHLLWASLASKAFHDPAMDVLWRSLDSWLPLLRLISILDINGSSITSNGVILREHLETMVRYAKRVRHIRIMALRQTISPFIYGSIGRLLGGQFLTLIPALNSFDIPNITELSNDHIQCLFLLPCSMISDVTICGIGNQISEVIAASLIDGIAQTSRIVKTLKLGGRITSISLNMIHQFERLETLRLNMESTPFSRQILYGISQMTALKRVSLNFDGSCTFPIPSSPRTSDFPSLQHLEISSSAQIAMMISLYITTPRLNFLTLHFSSLGLDTNSPGKCLQRITDMANFLKSIQITSSDVNTCIPGADLACLGSCPLLEHINISVDYLTAQTFPAGLEQWPSVKYMRLVSKKVTPQLRSGPLKSLPLVLSQLNQILSLCPKLETLLISIVLDTGPAGIEAMRMQTSSSQAHSPRNTMGVHSLKELVFLPFADTQNVIDENSSEKALNAFTVSRFIDCTCPYIKNFDLSQLTYINRDWWDGVQAMVKELQQMRNPPKKLSNKKIKENSAACGTDFLVDLKLSSS</sequence>
<evidence type="ECO:0008006" key="4">
    <source>
        <dbReference type="Google" id="ProtNLM"/>
    </source>
</evidence>
<feature type="region of interest" description="Disordered" evidence="1">
    <location>
        <begin position="1"/>
        <end position="24"/>
    </location>
</feature>
<dbReference type="OrthoDB" id="3543113at2759"/>
<evidence type="ECO:0000256" key="1">
    <source>
        <dbReference type="SAM" id="MobiDB-lite"/>
    </source>
</evidence>
<keyword evidence="3" id="KW-1185">Reference proteome</keyword>
<reference evidence="2 3" key="1">
    <citation type="journal article" date="2018" name="Evol. Lett.">
        <title>Horizontal gene cluster transfer increased hallucinogenic mushroom diversity.</title>
        <authorList>
            <person name="Reynolds H.T."/>
            <person name="Vijayakumar V."/>
            <person name="Gluck-Thaler E."/>
            <person name="Korotkin H.B."/>
            <person name="Matheny P.B."/>
            <person name="Slot J.C."/>
        </authorList>
    </citation>
    <scope>NUCLEOTIDE SEQUENCE [LARGE SCALE GENOMIC DNA]</scope>
    <source>
        <strain evidence="2 3">2631</strain>
    </source>
</reference>
<dbReference type="EMBL" id="NHYD01003360">
    <property type="protein sequence ID" value="PPQ79829.1"/>
    <property type="molecule type" value="Genomic_DNA"/>
</dbReference>
<proteinExistence type="predicted"/>
<dbReference type="SUPFAM" id="SSF52047">
    <property type="entry name" value="RNI-like"/>
    <property type="match status" value="1"/>
</dbReference>
<dbReference type="Proteomes" id="UP000283269">
    <property type="component" value="Unassembled WGS sequence"/>
</dbReference>
<accession>A0A409WMV1</accession>
<dbReference type="InterPro" id="IPR032675">
    <property type="entry name" value="LRR_dom_sf"/>
</dbReference>
<dbReference type="STRING" id="93625.A0A409WMV1"/>
<evidence type="ECO:0000313" key="2">
    <source>
        <dbReference type="EMBL" id="PPQ79829.1"/>
    </source>
</evidence>
<gene>
    <name evidence="2" type="ORF">CVT25_002983</name>
</gene>
<protein>
    <recommendedName>
        <fullName evidence="4">F-box domain-containing protein</fullName>
    </recommendedName>
</protein>
<dbReference type="AlphaFoldDB" id="A0A409WMV1"/>
<dbReference type="Gene3D" id="3.80.10.10">
    <property type="entry name" value="Ribonuclease Inhibitor"/>
    <property type="match status" value="1"/>
</dbReference>
<evidence type="ECO:0000313" key="3">
    <source>
        <dbReference type="Proteomes" id="UP000283269"/>
    </source>
</evidence>